<dbReference type="GO" id="GO:0005524">
    <property type="term" value="F:ATP binding"/>
    <property type="evidence" value="ECO:0007669"/>
    <property type="project" value="UniProtKB-KW"/>
</dbReference>
<dbReference type="EC" id="2.3.2.23" evidence="2"/>
<keyword evidence="8" id="KW-0067">ATP-binding</keyword>
<keyword evidence="4" id="KW-0812">Transmembrane</keyword>
<evidence type="ECO:0000313" key="14">
    <source>
        <dbReference type="EMBL" id="ORY27575.1"/>
    </source>
</evidence>
<keyword evidence="5" id="KW-0547">Nucleotide-binding</keyword>
<dbReference type="Pfam" id="PF00179">
    <property type="entry name" value="UQ_con"/>
    <property type="match status" value="1"/>
</dbReference>
<sequence length="156" mass="17611">MASKGAIVRLRKEYNALQKEPVPFILTKPLESNILEWHYVITGPKDTVYEGGFYWGKVVFPTDYPFAPPAIQMITPSGRFTPSTRLCLSMSDFHPETWCPGWNVGTILNGLLSFMVEETQTSGSIKTTDEQKKKFAGESLAWNKSNAKFVELFPEL</sequence>
<evidence type="ECO:0000256" key="8">
    <source>
        <dbReference type="ARBA" id="ARBA00022840"/>
    </source>
</evidence>
<dbReference type="STRING" id="329046.A0A1Y2B0F8"/>
<evidence type="ECO:0000259" key="13">
    <source>
        <dbReference type="PROSITE" id="PS50127"/>
    </source>
</evidence>
<dbReference type="Proteomes" id="UP000193642">
    <property type="component" value="Unassembled WGS sequence"/>
</dbReference>
<dbReference type="GO" id="GO:0005789">
    <property type="term" value="C:endoplasmic reticulum membrane"/>
    <property type="evidence" value="ECO:0007669"/>
    <property type="project" value="UniProtKB-SubCell"/>
</dbReference>
<gene>
    <name evidence="14" type="ORF">BCR33DRAFT_725453</name>
</gene>
<evidence type="ECO:0000256" key="6">
    <source>
        <dbReference type="ARBA" id="ARBA00022786"/>
    </source>
</evidence>
<evidence type="ECO:0000256" key="3">
    <source>
        <dbReference type="ARBA" id="ARBA00022679"/>
    </source>
</evidence>
<dbReference type="SMART" id="SM00212">
    <property type="entry name" value="UBCc"/>
    <property type="match status" value="1"/>
</dbReference>
<feature type="domain" description="UBC core" evidence="13">
    <location>
        <begin position="5"/>
        <end position="156"/>
    </location>
</feature>
<comment type="subcellular location">
    <subcellularLocation>
        <location evidence="1">Endoplasmic reticulum membrane</location>
    </subcellularLocation>
</comment>
<dbReference type="CDD" id="cd23799">
    <property type="entry name" value="UBCc_UBE2J"/>
    <property type="match status" value="1"/>
</dbReference>
<dbReference type="GO" id="GO:0061631">
    <property type="term" value="F:ubiquitin conjugating enzyme activity"/>
    <property type="evidence" value="ECO:0007669"/>
    <property type="project" value="UniProtKB-EC"/>
</dbReference>
<evidence type="ECO:0000256" key="5">
    <source>
        <dbReference type="ARBA" id="ARBA00022741"/>
    </source>
</evidence>
<dbReference type="Gene3D" id="3.10.110.10">
    <property type="entry name" value="Ubiquitin Conjugating Enzyme"/>
    <property type="match status" value="1"/>
</dbReference>
<name>A0A1Y2B0F8_9FUNG</name>
<dbReference type="FunFam" id="3.10.110.10:FF:000023">
    <property type="entry name" value="Ubiquitin-conjugating enzyme E2 J2"/>
    <property type="match status" value="1"/>
</dbReference>
<keyword evidence="6" id="KW-0833">Ubl conjugation pathway</keyword>
<evidence type="ECO:0000256" key="11">
    <source>
        <dbReference type="ARBA" id="ARBA00039885"/>
    </source>
</evidence>
<evidence type="ECO:0000256" key="1">
    <source>
        <dbReference type="ARBA" id="ARBA00004586"/>
    </source>
</evidence>
<evidence type="ECO:0000256" key="7">
    <source>
        <dbReference type="ARBA" id="ARBA00022824"/>
    </source>
</evidence>
<comment type="caution">
    <text evidence="14">The sequence shown here is derived from an EMBL/GenBank/DDBJ whole genome shotgun (WGS) entry which is preliminary data.</text>
</comment>
<dbReference type="PANTHER" id="PTHR24067">
    <property type="entry name" value="UBIQUITIN-CONJUGATING ENZYME E2"/>
    <property type="match status" value="1"/>
</dbReference>
<dbReference type="EMBL" id="MCGO01000101">
    <property type="protein sequence ID" value="ORY27575.1"/>
    <property type="molecule type" value="Genomic_DNA"/>
</dbReference>
<keyword evidence="3" id="KW-0808">Transferase</keyword>
<dbReference type="AlphaFoldDB" id="A0A1Y2B0F8"/>
<accession>A0A1Y2B0F8</accession>
<reference evidence="14 15" key="1">
    <citation type="submission" date="2016-07" db="EMBL/GenBank/DDBJ databases">
        <title>Pervasive Adenine N6-methylation of Active Genes in Fungi.</title>
        <authorList>
            <consortium name="DOE Joint Genome Institute"/>
            <person name="Mondo S.J."/>
            <person name="Dannebaum R.O."/>
            <person name="Kuo R.C."/>
            <person name="Labutti K."/>
            <person name="Haridas S."/>
            <person name="Kuo A."/>
            <person name="Salamov A."/>
            <person name="Ahrendt S.R."/>
            <person name="Lipzen A."/>
            <person name="Sullivan W."/>
            <person name="Andreopoulos W.B."/>
            <person name="Clum A."/>
            <person name="Lindquist E."/>
            <person name="Daum C."/>
            <person name="Ramamoorthy G.K."/>
            <person name="Gryganskyi A."/>
            <person name="Culley D."/>
            <person name="Magnuson J.K."/>
            <person name="James T.Y."/>
            <person name="O'Malley M.A."/>
            <person name="Stajich J.E."/>
            <person name="Spatafora J.W."/>
            <person name="Visel A."/>
            <person name="Grigoriev I.V."/>
        </authorList>
    </citation>
    <scope>NUCLEOTIDE SEQUENCE [LARGE SCALE GENOMIC DNA]</scope>
    <source>
        <strain evidence="14 15">JEL800</strain>
    </source>
</reference>
<organism evidence="14 15">
    <name type="scientific">Rhizoclosmatium globosum</name>
    <dbReference type="NCBI Taxonomy" id="329046"/>
    <lineage>
        <taxon>Eukaryota</taxon>
        <taxon>Fungi</taxon>
        <taxon>Fungi incertae sedis</taxon>
        <taxon>Chytridiomycota</taxon>
        <taxon>Chytridiomycota incertae sedis</taxon>
        <taxon>Chytridiomycetes</taxon>
        <taxon>Chytridiales</taxon>
        <taxon>Chytriomycetaceae</taxon>
        <taxon>Rhizoclosmatium</taxon>
    </lineage>
</organism>
<evidence type="ECO:0000256" key="10">
    <source>
        <dbReference type="ARBA" id="ARBA00023136"/>
    </source>
</evidence>
<dbReference type="InterPro" id="IPR000608">
    <property type="entry name" value="UBC"/>
</dbReference>
<evidence type="ECO:0000256" key="12">
    <source>
        <dbReference type="ARBA" id="ARBA00042181"/>
    </source>
</evidence>
<evidence type="ECO:0000256" key="2">
    <source>
        <dbReference type="ARBA" id="ARBA00012486"/>
    </source>
</evidence>
<dbReference type="OrthoDB" id="1158011at2759"/>
<evidence type="ECO:0000256" key="9">
    <source>
        <dbReference type="ARBA" id="ARBA00022989"/>
    </source>
</evidence>
<keyword evidence="9" id="KW-1133">Transmembrane helix</keyword>
<proteinExistence type="predicted"/>
<dbReference type="PROSITE" id="PS50127">
    <property type="entry name" value="UBC_2"/>
    <property type="match status" value="1"/>
</dbReference>
<keyword evidence="7" id="KW-0256">Endoplasmic reticulum</keyword>
<keyword evidence="15" id="KW-1185">Reference proteome</keyword>
<keyword evidence="10" id="KW-0472">Membrane</keyword>
<evidence type="ECO:0000256" key="4">
    <source>
        <dbReference type="ARBA" id="ARBA00022692"/>
    </source>
</evidence>
<dbReference type="InterPro" id="IPR016135">
    <property type="entry name" value="UBQ-conjugating_enzyme/RWD"/>
</dbReference>
<protein>
    <recommendedName>
        <fullName evidence="11">Ubiquitin-conjugating enzyme E2 6</fullName>
        <ecNumber evidence="2">2.3.2.23</ecNumber>
    </recommendedName>
    <alternativeName>
        <fullName evidence="12">E2 ubiquitin-conjugating enzyme 6</fullName>
    </alternativeName>
</protein>
<dbReference type="InterPro" id="IPR050113">
    <property type="entry name" value="Ub_conjugating_enzyme"/>
</dbReference>
<evidence type="ECO:0000313" key="15">
    <source>
        <dbReference type="Proteomes" id="UP000193642"/>
    </source>
</evidence>
<dbReference type="SUPFAM" id="SSF54495">
    <property type="entry name" value="UBC-like"/>
    <property type="match status" value="1"/>
</dbReference>